<feature type="compositionally biased region" description="Polar residues" evidence="1">
    <location>
        <begin position="477"/>
        <end position="493"/>
    </location>
</feature>
<feature type="compositionally biased region" description="Polar residues" evidence="1">
    <location>
        <begin position="918"/>
        <end position="927"/>
    </location>
</feature>
<organism evidence="2 3">
    <name type="scientific">Botrytis deweyae</name>
    <dbReference type="NCBI Taxonomy" id="2478750"/>
    <lineage>
        <taxon>Eukaryota</taxon>
        <taxon>Fungi</taxon>
        <taxon>Dikarya</taxon>
        <taxon>Ascomycota</taxon>
        <taxon>Pezizomycotina</taxon>
        <taxon>Leotiomycetes</taxon>
        <taxon>Helotiales</taxon>
        <taxon>Sclerotiniaceae</taxon>
        <taxon>Botrytis</taxon>
    </lineage>
</organism>
<dbReference type="Proteomes" id="UP000783213">
    <property type="component" value="Unassembled WGS sequence"/>
</dbReference>
<feature type="compositionally biased region" description="Polar residues" evidence="1">
    <location>
        <begin position="398"/>
        <end position="414"/>
    </location>
</feature>
<evidence type="ECO:0000313" key="3">
    <source>
        <dbReference type="Proteomes" id="UP000783213"/>
    </source>
</evidence>
<name>A0ABQ7IQZ8_9HELO</name>
<dbReference type="GeneID" id="62231242"/>
<evidence type="ECO:0000256" key="1">
    <source>
        <dbReference type="SAM" id="MobiDB-lite"/>
    </source>
</evidence>
<comment type="caution">
    <text evidence="2">The sequence shown here is derived from an EMBL/GenBank/DDBJ whole genome shotgun (WGS) entry which is preliminary data.</text>
</comment>
<dbReference type="RefSeq" id="XP_038811624.1">
    <property type="nucleotide sequence ID" value="XM_038952088.1"/>
</dbReference>
<proteinExistence type="predicted"/>
<feature type="region of interest" description="Disordered" evidence="1">
    <location>
        <begin position="456"/>
        <end position="532"/>
    </location>
</feature>
<evidence type="ECO:0008006" key="4">
    <source>
        <dbReference type="Google" id="ProtNLM"/>
    </source>
</evidence>
<feature type="compositionally biased region" description="Pro residues" evidence="1">
    <location>
        <begin position="38"/>
        <end position="48"/>
    </location>
</feature>
<feature type="region of interest" description="Disordered" evidence="1">
    <location>
        <begin position="398"/>
        <end position="424"/>
    </location>
</feature>
<feature type="region of interest" description="Disordered" evidence="1">
    <location>
        <begin position="780"/>
        <end position="865"/>
    </location>
</feature>
<feature type="compositionally biased region" description="Low complexity" evidence="1">
    <location>
        <begin position="456"/>
        <end position="473"/>
    </location>
</feature>
<feature type="compositionally biased region" description="Basic and acidic residues" evidence="1">
    <location>
        <begin position="1"/>
        <end position="23"/>
    </location>
</feature>
<dbReference type="EMBL" id="RCSX01000008">
    <property type="protein sequence ID" value="KAF7931732.1"/>
    <property type="molecule type" value="Genomic_DNA"/>
</dbReference>
<gene>
    <name evidence="2" type="ORF">EAE98_004468</name>
</gene>
<feature type="compositionally biased region" description="Low complexity" evidence="1">
    <location>
        <begin position="815"/>
        <end position="833"/>
    </location>
</feature>
<evidence type="ECO:0000313" key="2">
    <source>
        <dbReference type="EMBL" id="KAF7931732.1"/>
    </source>
</evidence>
<accession>A0ABQ7IQZ8</accession>
<feature type="region of interest" description="Disordered" evidence="1">
    <location>
        <begin position="1"/>
        <end position="75"/>
    </location>
</feature>
<feature type="region of interest" description="Disordered" evidence="1">
    <location>
        <begin position="902"/>
        <end position="927"/>
    </location>
</feature>
<sequence length="1020" mass="113113">MSGHDPKDISSKGKHRGGFEAIKRSRKRAPTSSGVSSPPVPLVDPQPQVPLLDFQGLPGGDQFPDYHPNNGGSTVNQQIPAHHYVDGTLINHDQVPQWPLNSNQHQAQDPSYTFRQQQTQIQGNYPSNIDHVIAQQPFIDLPFPVPPIEMDQRFSTPVYATHSNGHEISQQIPAQFQHGEAPAHCNQQSQMPINQNNFNGVNNNQQEYIDFSFQIAPIDLERLFQMPFDDNGHNISQQIPAQSQLEEAPAYCGQQHQPPVNQTNFNGVNNNQQAYQGMDTTAASSFANLSAQEQEAEFQHFVQQRLALGDTQMIQFKIFQAWYIGRQLNGIITPTLAYGVIPLHPALSFNNNVPIQQPMMPLNNQGYMQPPNMIYQNTGEELTTGFQHTMGPSTTFNGQAMQPNNEQHLQNPQKSIKPDTRTRRTSLAVVSGGQSILPGSSRSMARPVLSIITTMPAPSSSTRAQASSSTTRPQAPPLTTTMTRAQAPPSNTALPAVTRRNRKQQIGHPEQMGNKTCATGKKTSREQETEVTPANQPMYISIDRILGAAPGKYTVSFSKLPEVGSYADDFDNHIYHYFDAEIEALDAKKAESEKVKVYMLRNEESLAMLRTVLGEMLQQFIALSLDTSSDARQSLENYAKTKQIRHSSMKSLEFAPKSQFTEEKVKVARETEQTAQSTKDDVPACATHNLMCATNESDLNGTTVEGSWSLFTKTTFIDESTPLKYAIGLEIEVEKIGDRYARDNLLIYERSLPSNIAGEPLWADITDLFALQAAEWGITASIQDPPTPEPRTVRGEKRKRQQQPELHASPVILASSSEASNSSSDQGNSPTSNTSTDRTSVSPKPVVGAPRLSDNSRPIKRSRNVHEMGLLEAGTGMRESSPLGVQARLPSSMQPPMGRISQNDHMHPARSPSEIVRSPSTTETQNRMPVQVRAEADESSFDAPITLYRQGVLLVNNERPYQYPISELIQPSRTFSAQSNMPPPVQIRLSRQPTEVELAPCEEFVNSRWVRSFPAEKKSS</sequence>
<reference evidence="2 3" key="1">
    <citation type="journal article" date="2020" name="Genome Biol. Evol.">
        <title>Comparative genomics of Sclerotiniaceae.</title>
        <authorList>
            <person name="Valero Jimenez C.A."/>
            <person name="Steentjes M."/>
            <person name="Scholten O.E."/>
            <person name="Van Kan J.A.L."/>
        </authorList>
    </citation>
    <scope>NUCLEOTIDE SEQUENCE [LARGE SCALE GENOMIC DNA]</scope>
    <source>
        <strain evidence="2 3">B1</strain>
    </source>
</reference>
<protein>
    <recommendedName>
        <fullName evidence="4">NDT80 domain-containing protein</fullName>
    </recommendedName>
</protein>
<keyword evidence="3" id="KW-1185">Reference proteome</keyword>